<dbReference type="GO" id="GO:0051205">
    <property type="term" value="P:protein insertion into membrane"/>
    <property type="evidence" value="ECO:0007669"/>
    <property type="project" value="UniProtKB-UniRule"/>
</dbReference>
<comment type="function">
    <text evidence="4">Part of the outer membrane protein assembly complex, which is involved in assembly and insertion of beta-barrel proteins into the outer membrane.</text>
</comment>
<comment type="subcellular location">
    <subcellularLocation>
        <location evidence="4">Cell outer membrane</location>
        <topology evidence="4">Lipid-anchor</topology>
    </subcellularLocation>
</comment>
<evidence type="ECO:0000313" key="7">
    <source>
        <dbReference type="EMBL" id="HIS70462.1"/>
    </source>
</evidence>
<feature type="domain" description="Outer membrane lipoprotein BamD-like" evidence="6">
    <location>
        <begin position="33"/>
        <end position="220"/>
    </location>
</feature>
<evidence type="ECO:0000256" key="5">
    <source>
        <dbReference type="SAM" id="SignalP"/>
    </source>
</evidence>
<evidence type="ECO:0000256" key="2">
    <source>
        <dbReference type="ARBA" id="ARBA00023136"/>
    </source>
</evidence>
<evidence type="ECO:0000256" key="3">
    <source>
        <dbReference type="ARBA" id="ARBA00023237"/>
    </source>
</evidence>
<comment type="similarity">
    <text evidence="4">Belongs to the BamD family.</text>
</comment>
<organism evidence="7 8">
    <name type="scientific">Candidatus Enterousia intestinigallinarum</name>
    <dbReference type="NCBI Taxonomy" id="2840790"/>
    <lineage>
        <taxon>Bacteria</taxon>
        <taxon>Pseudomonadati</taxon>
        <taxon>Pseudomonadota</taxon>
        <taxon>Alphaproteobacteria</taxon>
        <taxon>Candidatus Enterousia</taxon>
    </lineage>
</organism>
<comment type="subunit">
    <text evidence="4">Part of the Bam complex.</text>
</comment>
<keyword evidence="2 4" id="KW-0472">Membrane</keyword>
<comment type="caution">
    <text evidence="7">The sequence shown here is derived from an EMBL/GenBank/DDBJ whole genome shotgun (WGS) entry which is preliminary data.</text>
</comment>
<reference evidence="7" key="2">
    <citation type="journal article" date="2021" name="PeerJ">
        <title>Extensive microbial diversity within the chicken gut microbiome revealed by metagenomics and culture.</title>
        <authorList>
            <person name="Gilroy R."/>
            <person name="Ravi A."/>
            <person name="Getino M."/>
            <person name="Pursley I."/>
            <person name="Horton D.L."/>
            <person name="Alikhan N.F."/>
            <person name="Baker D."/>
            <person name="Gharbi K."/>
            <person name="Hall N."/>
            <person name="Watson M."/>
            <person name="Adriaenssens E.M."/>
            <person name="Foster-Nyarko E."/>
            <person name="Jarju S."/>
            <person name="Secka A."/>
            <person name="Antonio M."/>
            <person name="Oren A."/>
            <person name="Chaudhuri R.R."/>
            <person name="La Ragione R."/>
            <person name="Hildebrand F."/>
            <person name="Pallen M.J."/>
        </authorList>
    </citation>
    <scope>NUCLEOTIDE SEQUENCE</scope>
    <source>
        <strain evidence="7">ChiGjej3B3-5194</strain>
    </source>
</reference>
<protein>
    <recommendedName>
        <fullName evidence="4">Outer membrane protein assembly factor BamD</fullName>
    </recommendedName>
</protein>
<dbReference type="SUPFAM" id="SSF48452">
    <property type="entry name" value="TPR-like"/>
    <property type="match status" value="2"/>
</dbReference>
<dbReference type="AlphaFoldDB" id="A0A9D1FF34"/>
<dbReference type="InterPro" id="IPR011990">
    <property type="entry name" value="TPR-like_helical_dom_sf"/>
</dbReference>
<dbReference type="GO" id="GO:0043165">
    <property type="term" value="P:Gram-negative-bacterium-type cell outer membrane assembly"/>
    <property type="evidence" value="ECO:0007669"/>
    <property type="project" value="UniProtKB-UniRule"/>
</dbReference>
<accession>A0A9D1FF34</accession>
<dbReference type="PROSITE" id="PS51257">
    <property type="entry name" value="PROKAR_LIPOPROTEIN"/>
    <property type="match status" value="1"/>
</dbReference>
<evidence type="ECO:0000256" key="4">
    <source>
        <dbReference type="HAMAP-Rule" id="MF_00922"/>
    </source>
</evidence>
<dbReference type="GO" id="GO:0009279">
    <property type="term" value="C:cell outer membrane"/>
    <property type="evidence" value="ECO:0007669"/>
    <property type="project" value="UniProtKB-SubCell"/>
</dbReference>
<sequence length="254" mass="28864">MHTKKIFALMTILALGACAGTDNDISVERSLPEIYTTAYAEFNDENYDAAAAEFLHAETQYPSSPWAADALVMAAYSYYMDEDFAGAILAADRFMRFHPGHRDVPYMLYLRGMCYYRQVSDVRREPGMSAYALQQFQQLVDRFPNSEYAENAKNKIIILKNYVAGKAMYSARADMARENWPSAISRLQSVVQSAQETVMTPEALYRLTECYTAIGLPEQAYGYAEMLRLNFPDNDWTKKLDKKPADFESGAEQK</sequence>
<evidence type="ECO:0000313" key="8">
    <source>
        <dbReference type="Proteomes" id="UP000886742"/>
    </source>
</evidence>
<keyword evidence="1 4" id="KW-0732">Signal</keyword>
<gene>
    <name evidence="4" type="primary">bamD</name>
    <name evidence="7" type="ORF">IAD02_00530</name>
</gene>
<dbReference type="EMBL" id="DVJI01000003">
    <property type="protein sequence ID" value="HIS70462.1"/>
    <property type="molecule type" value="Genomic_DNA"/>
</dbReference>
<feature type="signal peptide" evidence="5">
    <location>
        <begin position="1"/>
        <end position="19"/>
    </location>
</feature>
<dbReference type="HAMAP" id="MF_00922">
    <property type="entry name" value="OM_assembly_BamD"/>
    <property type="match status" value="1"/>
</dbReference>
<evidence type="ECO:0000259" key="6">
    <source>
        <dbReference type="Pfam" id="PF13525"/>
    </source>
</evidence>
<proteinExistence type="inferred from homology"/>
<reference evidence="7" key="1">
    <citation type="submission" date="2020-10" db="EMBL/GenBank/DDBJ databases">
        <authorList>
            <person name="Gilroy R."/>
        </authorList>
    </citation>
    <scope>NUCLEOTIDE SEQUENCE</scope>
    <source>
        <strain evidence="7">ChiGjej3B3-5194</strain>
    </source>
</reference>
<keyword evidence="4" id="KW-0449">Lipoprotein</keyword>
<dbReference type="InterPro" id="IPR017689">
    <property type="entry name" value="BamD"/>
</dbReference>
<dbReference type="InterPro" id="IPR039565">
    <property type="entry name" value="BamD-like"/>
</dbReference>
<name>A0A9D1FF34_9PROT</name>
<dbReference type="Proteomes" id="UP000886742">
    <property type="component" value="Unassembled WGS sequence"/>
</dbReference>
<keyword evidence="3 4" id="KW-0998">Cell outer membrane</keyword>
<dbReference type="CDD" id="cd15830">
    <property type="entry name" value="BamD"/>
    <property type="match status" value="1"/>
</dbReference>
<dbReference type="Pfam" id="PF13525">
    <property type="entry name" value="YfiO"/>
    <property type="match status" value="1"/>
</dbReference>
<dbReference type="Gene3D" id="1.25.40.10">
    <property type="entry name" value="Tetratricopeptide repeat domain"/>
    <property type="match status" value="1"/>
</dbReference>
<dbReference type="NCBIfam" id="TIGR03302">
    <property type="entry name" value="OM_YfiO"/>
    <property type="match status" value="1"/>
</dbReference>
<keyword evidence="4" id="KW-0564">Palmitate</keyword>
<feature type="chain" id="PRO_5039066868" description="Outer membrane protein assembly factor BamD" evidence="5">
    <location>
        <begin position="20"/>
        <end position="254"/>
    </location>
</feature>
<evidence type="ECO:0000256" key="1">
    <source>
        <dbReference type="ARBA" id="ARBA00022729"/>
    </source>
</evidence>